<organism evidence="2 3">
    <name type="scientific">Malus baccata</name>
    <name type="common">Siberian crab apple</name>
    <name type="synonym">Pyrus baccata</name>
    <dbReference type="NCBI Taxonomy" id="106549"/>
    <lineage>
        <taxon>Eukaryota</taxon>
        <taxon>Viridiplantae</taxon>
        <taxon>Streptophyta</taxon>
        <taxon>Embryophyta</taxon>
        <taxon>Tracheophyta</taxon>
        <taxon>Spermatophyta</taxon>
        <taxon>Magnoliopsida</taxon>
        <taxon>eudicotyledons</taxon>
        <taxon>Gunneridae</taxon>
        <taxon>Pentapetalae</taxon>
        <taxon>rosids</taxon>
        <taxon>fabids</taxon>
        <taxon>Rosales</taxon>
        <taxon>Rosaceae</taxon>
        <taxon>Amygdaloideae</taxon>
        <taxon>Maleae</taxon>
        <taxon>Malus</taxon>
    </lineage>
</organism>
<dbReference type="EMBL" id="VIEB01000984">
    <property type="protein sequence ID" value="TQD77113.1"/>
    <property type="molecule type" value="Genomic_DNA"/>
</dbReference>
<protein>
    <submittedName>
        <fullName evidence="2">Uncharacterized protein</fullName>
    </submittedName>
</protein>
<gene>
    <name evidence="2" type="ORF">C1H46_037353</name>
</gene>
<dbReference type="AlphaFoldDB" id="A0A540KSA5"/>
<evidence type="ECO:0000313" key="3">
    <source>
        <dbReference type="Proteomes" id="UP000315295"/>
    </source>
</evidence>
<accession>A0A540KSA5</accession>
<proteinExistence type="predicted"/>
<sequence>MDMGATLAVQTEAVHSIGISVLIYKLMKEKTCAGKISSFLRFDFCFGYACHFWVDFAVPNPMEKNMEDFEVEREKATKEQRAAEEDGGGQREDGEDGRGQREDGKEY</sequence>
<keyword evidence="3" id="KW-1185">Reference proteome</keyword>
<feature type="region of interest" description="Disordered" evidence="1">
    <location>
        <begin position="68"/>
        <end position="107"/>
    </location>
</feature>
<dbReference type="Proteomes" id="UP000315295">
    <property type="component" value="Unassembled WGS sequence"/>
</dbReference>
<evidence type="ECO:0000313" key="2">
    <source>
        <dbReference type="EMBL" id="TQD77113.1"/>
    </source>
</evidence>
<evidence type="ECO:0000256" key="1">
    <source>
        <dbReference type="SAM" id="MobiDB-lite"/>
    </source>
</evidence>
<reference evidence="2 3" key="1">
    <citation type="journal article" date="2019" name="G3 (Bethesda)">
        <title>Sequencing of a Wild Apple (Malus baccata) Genome Unravels the Differences Between Cultivated and Wild Apple Species Regarding Disease Resistance and Cold Tolerance.</title>
        <authorList>
            <person name="Chen X."/>
        </authorList>
    </citation>
    <scope>NUCLEOTIDE SEQUENCE [LARGE SCALE GENOMIC DNA]</scope>
    <source>
        <strain evidence="3">cv. Shandingzi</strain>
        <tissue evidence="2">Leaves</tissue>
    </source>
</reference>
<dbReference type="STRING" id="106549.A0A540KSA5"/>
<name>A0A540KSA5_MALBA</name>
<comment type="caution">
    <text evidence="2">The sequence shown here is derived from an EMBL/GenBank/DDBJ whole genome shotgun (WGS) entry which is preliminary data.</text>
</comment>